<evidence type="ECO:0000313" key="2">
    <source>
        <dbReference type="EMBL" id="MCP1726305.1"/>
    </source>
</evidence>
<dbReference type="PROSITE" id="PS51257">
    <property type="entry name" value="PROKAR_LIPOPROTEIN"/>
    <property type="match status" value="1"/>
</dbReference>
<proteinExistence type="predicted"/>
<sequence length="154" mass="17166">MTRCFYSACVAVFILSSACSAGELQSGADCQSYRFEGDVDIQVQDRFVKTINMLLEHRAPDVLTSMRLNLHGVDSIDLGVSIEEAHIAAYFRPLENGQVECQLIESSENSRCYMVLPDLSMQVAAVFRMEDDLNVASIMEDLGDWVRAEALDCE</sequence>
<name>A0ABT1G4T8_9GAMM</name>
<reference evidence="2 3" key="1">
    <citation type="submission" date="2022-03" db="EMBL/GenBank/DDBJ databases">
        <title>Genomic Encyclopedia of Type Strains, Phase III (KMG-III): the genomes of soil and plant-associated and newly described type strains.</title>
        <authorList>
            <person name="Whitman W."/>
        </authorList>
    </citation>
    <scope>NUCLEOTIDE SEQUENCE [LARGE SCALE GENOMIC DNA]</scope>
    <source>
        <strain evidence="2 3">BSker1</strain>
    </source>
</reference>
<comment type="caution">
    <text evidence="2">The sequence shown here is derived from an EMBL/GenBank/DDBJ whole genome shotgun (WGS) entry which is preliminary data.</text>
</comment>
<dbReference type="Proteomes" id="UP001523550">
    <property type="component" value="Unassembled WGS sequence"/>
</dbReference>
<accession>A0ABT1G4T8</accession>
<evidence type="ECO:0000313" key="3">
    <source>
        <dbReference type="Proteomes" id="UP001523550"/>
    </source>
</evidence>
<gene>
    <name evidence="2" type="ORF">J2T60_000270</name>
</gene>
<dbReference type="RefSeq" id="WP_253444365.1">
    <property type="nucleotide sequence ID" value="NZ_JALJYF010000001.1"/>
</dbReference>
<evidence type="ECO:0008006" key="4">
    <source>
        <dbReference type="Google" id="ProtNLM"/>
    </source>
</evidence>
<feature type="signal peptide" evidence="1">
    <location>
        <begin position="1"/>
        <end position="21"/>
    </location>
</feature>
<keyword evidence="3" id="KW-1185">Reference proteome</keyword>
<organism evidence="2 3">
    <name type="scientific">Natronospira proteinivora</name>
    <dbReference type="NCBI Taxonomy" id="1807133"/>
    <lineage>
        <taxon>Bacteria</taxon>
        <taxon>Pseudomonadati</taxon>
        <taxon>Pseudomonadota</taxon>
        <taxon>Gammaproteobacteria</taxon>
        <taxon>Natronospirales</taxon>
        <taxon>Natronospiraceae</taxon>
        <taxon>Natronospira</taxon>
    </lineage>
</organism>
<keyword evidence="1" id="KW-0732">Signal</keyword>
<dbReference type="EMBL" id="JALJYF010000001">
    <property type="protein sequence ID" value="MCP1726305.1"/>
    <property type="molecule type" value="Genomic_DNA"/>
</dbReference>
<evidence type="ECO:0000256" key="1">
    <source>
        <dbReference type="SAM" id="SignalP"/>
    </source>
</evidence>
<protein>
    <recommendedName>
        <fullName evidence="4">DUF302 domain-containing protein</fullName>
    </recommendedName>
</protein>
<feature type="chain" id="PRO_5045130844" description="DUF302 domain-containing protein" evidence="1">
    <location>
        <begin position="22"/>
        <end position="154"/>
    </location>
</feature>